<reference evidence="2 5" key="2">
    <citation type="submission" date="2018-01" db="EMBL/GenBank/DDBJ databases">
        <title>Complete genome sequence of Caulobacter flavus RHGG3.</title>
        <authorList>
            <person name="Yang E."/>
        </authorList>
    </citation>
    <scope>NUCLEOTIDE SEQUENCE [LARGE SCALE GENOMIC DNA]</scope>
    <source>
        <strain evidence="2 5">RHGG3</strain>
    </source>
</reference>
<evidence type="ECO:0000313" key="3">
    <source>
        <dbReference type="EMBL" id="PLR18360.1"/>
    </source>
</evidence>
<evidence type="ECO:0000259" key="1">
    <source>
        <dbReference type="PROSITE" id="PS51186"/>
    </source>
</evidence>
<dbReference type="InterPro" id="IPR016181">
    <property type="entry name" value="Acyl_CoA_acyltransferase"/>
</dbReference>
<organism evidence="3 4">
    <name type="scientific">Caulobacter flavus</name>
    <dbReference type="NCBI Taxonomy" id="1679497"/>
    <lineage>
        <taxon>Bacteria</taxon>
        <taxon>Pseudomonadati</taxon>
        <taxon>Pseudomonadota</taxon>
        <taxon>Alphaproteobacteria</taxon>
        <taxon>Caulobacterales</taxon>
        <taxon>Caulobacteraceae</taxon>
        <taxon>Caulobacter</taxon>
    </lineage>
</organism>
<evidence type="ECO:0000313" key="2">
    <source>
        <dbReference type="EMBL" id="AYV47519.1"/>
    </source>
</evidence>
<dbReference type="PROSITE" id="PS51186">
    <property type="entry name" value="GNAT"/>
    <property type="match status" value="1"/>
</dbReference>
<dbReference type="CDD" id="cd04301">
    <property type="entry name" value="NAT_SF"/>
    <property type="match status" value="1"/>
</dbReference>
<reference evidence="3 4" key="1">
    <citation type="submission" date="2017-12" db="EMBL/GenBank/DDBJ databases">
        <title>The genome sequence of Caulobacter flavus CGMCC1 15093.</title>
        <authorList>
            <person name="Gao J."/>
            <person name="Mao X."/>
            <person name="Sun J."/>
        </authorList>
    </citation>
    <scope>NUCLEOTIDE SEQUENCE [LARGE SCALE GENOMIC DNA]</scope>
    <source>
        <strain evidence="3 4">CGMCC1 15093</strain>
    </source>
</reference>
<evidence type="ECO:0000313" key="4">
    <source>
        <dbReference type="Proteomes" id="UP000234483"/>
    </source>
</evidence>
<keyword evidence="5" id="KW-1185">Reference proteome</keyword>
<name>A0A2N5CX33_9CAUL</name>
<dbReference type="Pfam" id="PF00583">
    <property type="entry name" value="Acetyltransf_1"/>
    <property type="match status" value="1"/>
</dbReference>
<sequence length="149" mass="15823">MSSRLGLSIRAADNGDVDGLVALLSTAGQTMARDKLALRLKAIQDQPGLLLIADEWGPPSGVIVVHWHSVLTADQKVGWISTLLVDPERRRNGVARVLLKAASQAARLAGCGDLVLHAPIAPGDLRAFCLATGFVESGELLTRALRKRS</sequence>
<dbReference type="Gene3D" id="3.40.630.30">
    <property type="match status" value="1"/>
</dbReference>
<dbReference type="SUPFAM" id="SSF55729">
    <property type="entry name" value="Acyl-CoA N-acyltransferases (Nat)"/>
    <property type="match status" value="1"/>
</dbReference>
<dbReference type="KEGG" id="cfh:C1707_15315"/>
<dbReference type="InterPro" id="IPR000182">
    <property type="entry name" value="GNAT_dom"/>
</dbReference>
<feature type="domain" description="N-acetyltransferase" evidence="1">
    <location>
        <begin position="7"/>
        <end position="149"/>
    </location>
</feature>
<gene>
    <name evidence="2" type="ORF">C1707_15315</name>
    <name evidence="3" type="ORF">CFHF_06310</name>
</gene>
<dbReference type="OrthoDB" id="7188775at2"/>
<protein>
    <submittedName>
        <fullName evidence="3">GNAT family N-acetyltransferase</fullName>
    </submittedName>
</protein>
<accession>A0A2N5CX33</accession>
<proteinExistence type="predicted"/>
<dbReference type="RefSeq" id="WP_101712169.1">
    <property type="nucleotide sequence ID" value="NZ_CP026100.1"/>
</dbReference>
<dbReference type="Proteomes" id="UP000234483">
    <property type="component" value="Unassembled WGS sequence"/>
</dbReference>
<dbReference type="Proteomes" id="UP000281192">
    <property type="component" value="Chromosome"/>
</dbReference>
<dbReference type="EMBL" id="PJRQ01000011">
    <property type="protein sequence ID" value="PLR18360.1"/>
    <property type="molecule type" value="Genomic_DNA"/>
</dbReference>
<evidence type="ECO:0000313" key="5">
    <source>
        <dbReference type="Proteomes" id="UP000281192"/>
    </source>
</evidence>
<dbReference type="AlphaFoldDB" id="A0A2N5CX33"/>
<dbReference type="GO" id="GO:0016747">
    <property type="term" value="F:acyltransferase activity, transferring groups other than amino-acyl groups"/>
    <property type="evidence" value="ECO:0007669"/>
    <property type="project" value="InterPro"/>
</dbReference>
<dbReference type="EMBL" id="CP026100">
    <property type="protein sequence ID" value="AYV47519.1"/>
    <property type="molecule type" value="Genomic_DNA"/>
</dbReference>
<keyword evidence="3" id="KW-0808">Transferase</keyword>